<evidence type="ECO:0000256" key="8">
    <source>
        <dbReference type="ARBA" id="ARBA00022750"/>
    </source>
</evidence>
<keyword evidence="5" id="KW-0964">Secreted</keyword>
<dbReference type="InterPro" id="IPR021109">
    <property type="entry name" value="Peptidase_aspartic_dom_sf"/>
</dbReference>
<dbReference type="PRINTS" id="PR00792">
    <property type="entry name" value="PEPSIN"/>
</dbReference>
<keyword evidence="6 13" id="KW-0645">Protease</keyword>
<dbReference type="EMBL" id="CAUEEQ010078736">
    <property type="protein sequence ID" value="CAJ0967931.1"/>
    <property type="molecule type" value="Genomic_DNA"/>
</dbReference>
<name>A0ABN9MMD2_9NEOB</name>
<keyword evidence="11" id="KW-1015">Disulfide bond</keyword>
<dbReference type="PANTHER" id="PTHR47966">
    <property type="entry name" value="BETA-SITE APP-CLEAVING ENZYME, ISOFORM A-RELATED"/>
    <property type="match status" value="1"/>
</dbReference>
<dbReference type="PANTHER" id="PTHR47966:SF24">
    <property type="entry name" value="RENIN"/>
    <property type="match status" value="1"/>
</dbReference>
<dbReference type="InterPro" id="IPR001461">
    <property type="entry name" value="Aspartic_peptidase_A1"/>
</dbReference>
<dbReference type="InterPro" id="IPR001969">
    <property type="entry name" value="Aspartic_peptidase_AS"/>
</dbReference>
<evidence type="ECO:0000256" key="3">
    <source>
        <dbReference type="ARBA" id="ARBA00007447"/>
    </source>
</evidence>
<evidence type="ECO:0000256" key="12">
    <source>
        <dbReference type="ARBA" id="ARBA00032220"/>
    </source>
</evidence>
<organism evidence="15 16">
    <name type="scientific">Ranitomeya imitator</name>
    <name type="common">mimic poison frog</name>
    <dbReference type="NCBI Taxonomy" id="111125"/>
    <lineage>
        <taxon>Eukaryota</taxon>
        <taxon>Metazoa</taxon>
        <taxon>Chordata</taxon>
        <taxon>Craniata</taxon>
        <taxon>Vertebrata</taxon>
        <taxon>Euteleostomi</taxon>
        <taxon>Amphibia</taxon>
        <taxon>Batrachia</taxon>
        <taxon>Anura</taxon>
        <taxon>Neobatrachia</taxon>
        <taxon>Hyloidea</taxon>
        <taxon>Dendrobatidae</taxon>
        <taxon>Dendrobatinae</taxon>
        <taxon>Ranitomeya</taxon>
    </lineage>
</organism>
<keyword evidence="8 13" id="KW-0064">Aspartyl protease</keyword>
<evidence type="ECO:0000256" key="1">
    <source>
        <dbReference type="ARBA" id="ARBA00000430"/>
    </source>
</evidence>
<keyword evidence="7" id="KW-0732">Signal</keyword>
<feature type="non-terminal residue" evidence="15">
    <location>
        <position position="1"/>
    </location>
</feature>
<evidence type="ECO:0000256" key="9">
    <source>
        <dbReference type="ARBA" id="ARBA00022801"/>
    </source>
</evidence>
<evidence type="ECO:0000256" key="6">
    <source>
        <dbReference type="ARBA" id="ARBA00022670"/>
    </source>
</evidence>
<protein>
    <recommendedName>
        <fullName evidence="4">renin</fullName>
        <ecNumber evidence="4">3.4.23.15</ecNumber>
    </recommendedName>
    <alternativeName>
        <fullName evidence="12">Angiotensinogenase</fullName>
    </alternativeName>
</protein>
<proteinExistence type="inferred from homology"/>
<keyword evidence="16" id="KW-1185">Reference proteome</keyword>
<dbReference type="PROSITE" id="PS00141">
    <property type="entry name" value="ASP_PROTEASE"/>
    <property type="match status" value="1"/>
</dbReference>
<evidence type="ECO:0000256" key="11">
    <source>
        <dbReference type="ARBA" id="ARBA00023157"/>
    </source>
</evidence>
<dbReference type="Gene3D" id="2.40.70.10">
    <property type="entry name" value="Acid Proteases"/>
    <property type="match status" value="2"/>
</dbReference>
<evidence type="ECO:0000256" key="10">
    <source>
        <dbReference type="ARBA" id="ARBA00023145"/>
    </source>
</evidence>
<dbReference type="PROSITE" id="PS51767">
    <property type="entry name" value="PEPTIDASE_A1"/>
    <property type="match status" value="1"/>
</dbReference>
<evidence type="ECO:0000256" key="7">
    <source>
        <dbReference type="ARBA" id="ARBA00022729"/>
    </source>
</evidence>
<comment type="similarity">
    <text evidence="3 13">Belongs to the peptidase A1 family.</text>
</comment>
<keyword evidence="9 13" id="KW-0378">Hydrolase</keyword>
<evidence type="ECO:0000256" key="2">
    <source>
        <dbReference type="ARBA" id="ARBA00004613"/>
    </source>
</evidence>
<evidence type="ECO:0000256" key="5">
    <source>
        <dbReference type="ARBA" id="ARBA00022525"/>
    </source>
</evidence>
<gene>
    <name evidence="15" type="ORF">RIMI_LOCUS22636931</name>
</gene>
<evidence type="ECO:0000313" key="16">
    <source>
        <dbReference type="Proteomes" id="UP001176940"/>
    </source>
</evidence>
<reference evidence="15" key="1">
    <citation type="submission" date="2023-07" db="EMBL/GenBank/DDBJ databases">
        <authorList>
            <person name="Stuckert A."/>
        </authorList>
    </citation>
    <scope>NUCLEOTIDE SEQUENCE</scope>
</reference>
<comment type="subcellular location">
    <subcellularLocation>
        <location evidence="2">Secreted</location>
    </subcellularLocation>
</comment>
<accession>A0ABN9MMD2</accession>
<dbReference type="Proteomes" id="UP001176940">
    <property type="component" value="Unassembled WGS sequence"/>
</dbReference>
<keyword evidence="10" id="KW-0865">Zymogen</keyword>
<evidence type="ECO:0000313" key="15">
    <source>
        <dbReference type="EMBL" id="CAJ0967931.1"/>
    </source>
</evidence>
<evidence type="ECO:0000256" key="4">
    <source>
        <dbReference type="ARBA" id="ARBA00013216"/>
    </source>
</evidence>
<evidence type="ECO:0000259" key="14">
    <source>
        <dbReference type="PROSITE" id="PS51767"/>
    </source>
</evidence>
<feature type="domain" description="Peptidase A1" evidence="14">
    <location>
        <begin position="1"/>
        <end position="306"/>
    </location>
</feature>
<dbReference type="EC" id="3.4.23.15" evidence="4"/>
<sequence length="306" mass="33930">SHSRYDSSKSQTYTKNGTGFSILYESGGVRGFLSKDLVTVADIPVFQVFAEATELPAFPFIFARFDGVLGMGFPTQAIDDITPVFDRILSQKVLEEEVFSVYYSRSGAGTWERSVRPHSNTWSRTLRSKVPAPELRFHMRDTDVFGYVHICIVRGCVGDAPHNANKNATKRTLKRCVLRRMRTEKQRHLSSLCYPWAVKSLGTRNLGFKGLLWDSHLNPGGEIMFGGSDQSYYTGSFQYLNLKKHGFWHVNMKGVSVGAEVLFCKEGCTVAIDTGAAYITGPAGSVSVLMKAIGAIQQFAGEVIKI</sequence>
<dbReference type="SUPFAM" id="SSF50630">
    <property type="entry name" value="Acid proteases"/>
    <property type="match status" value="2"/>
</dbReference>
<comment type="catalytic activity">
    <reaction evidence="1">
        <text>Cleavage of Leu-|-Xaa bond in angiotensinogen to generate angiotensin I.</text>
        <dbReference type="EC" id="3.4.23.15"/>
    </reaction>
</comment>
<evidence type="ECO:0000256" key="13">
    <source>
        <dbReference type="RuleBase" id="RU000454"/>
    </source>
</evidence>
<dbReference type="Gene3D" id="2.60.40.1960">
    <property type="match status" value="1"/>
</dbReference>
<dbReference type="Pfam" id="PF00026">
    <property type="entry name" value="Asp"/>
    <property type="match status" value="2"/>
</dbReference>
<dbReference type="InterPro" id="IPR033121">
    <property type="entry name" value="PEPTIDASE_A1"/>
</dbReference>
<comment type="caution">
    <text evidence="15">The sequence shown here is derived from an EMBL/GenBank/DDBJ whole genome shotgun (WGS) entry which is preliminary data.</text>
</comment>